<organism evidence="1 2">
    <name type="scientific">Defluviimonas salinarum</name>
    <dbReference type="NCBI Taxonomy" id="2992147"/>
    <lineage>
        <taxon>Bacteria</taxon>
        <taxon>Pseudomonadati</taxon>
        <taxon>Pseudomonadota</taxon>
        <taxon>Alphaproteobacteria</taxon>
        <taxon>Rhodobacterales</taxon>
        <taxon>Paracoccaceae</taxon>
        <taxon>Albidovulum</taxon>
    </lineage>
</organism>
<protein>
    <submittedName>
        <fullName evidence="1">Uncharacterized protein</fullName>
    </submittedName>
</protein>
<comment type="caution">
    <text evidence="1">The sequence shown here is derived from an EMBL/GenBank/DDBJ whole genome shotgun (WGS) entry which is preliminary data.</text>
</comment>
<dbReference type="EMBL" id="JAPDOG010000011">
    <property type="protein sequence ID" value="MCW3782495.1"/>
    <property type="molecule type" value="Genomic_DNA"/>
</dbReference>
<keyword evidence="2" id="KW-1185">Reference proteome</keyword>
<gene>
    <name evidence="1" type="ORF">OM960_12965</name>
</gene>
<evidence type="ECO:0000313" key="1">
    <source>
        <dbReference type="EMBL" id="MCW3782495.1"/>
    </source>
</evidence>
<accession>A0ABT3J480</accession>
<name>A0ABT3J480_9RHOB</name>
<dbReference type="Proteomes" id="UP001207582">
    <property type="component" value="Unassembled WGS sequence"/>
</dbReference>
<sequence>MIGADCEKSLRKIVFLVFRRLAYDRYRRNPEPGAMGNRTEMELARIGDMLAGQVRTDPHGSRRFPDGSDIADPLSWAAQTRRALGERVRICGFWCFENPKAAGIAEIRERHDFAVIDGRWVVDGWARLFGPDDTPGVVDMADPETRRRAVAFYGDPSLWERDTDMEVRVDGLGSARPAVHTLPLPPEAPAQGAF</sequence>
<reference evidence="1 2" key="1">
    <citation type="submission" date="2022-10" db="EMBL/GenBank/DDBJ databases">
        <title>Defluviimonas sp. CAU 1641 isolated from mud.</title>
        <authorList>
            <person name="Kim W."/>
        </authorList>
    </citation>
    <scope>NUCLEOTIDE SEQUENCE [LARGE SCALE GENOMIC DNA]</scope>
    <source>
        <strain evidence="1 2">CAU 1641</strain>
    </source>
</reference>
<proteinExistence type="predicted"/>
<evidence type="ECO:0000313" key="2">
    <source>
        <dbReference type="Proteomes" id="UP001207582"/>
    </source>
</evidence>
<dbReference type="RefSeq" id="WP_264772228.1">
    <property type="nucleotide sequence ID" value="NZ_JAPDOG010000011.1"/>
</dbReference>